<dbReference type="AlphaFoldDB" id="B0CWT8"/>
<evidence type="ECO:0000256" key="5">
    <source>
        <dbReference type="PIRSR" id="PIRSR000097-2"/>
    </source>
</evidence>
<dbReference type="EMBL" id="DS547093">
    <property type="protein sequence ID" value="EDR13564.1"/>
    <property type="molecule type" value="Genomic_DNA"/>
</dbReference>
<sequence length="316" mass="34845">MPFEEISLNDGNKIPAIAFGTGSVNKGKDIHAYIEQAIDAGFSHVDTAQYYGNESSVSTALRETGLARSEFFITTKYASGDVQEEVRNSLEKLGLKQLDLYLIHFPDPTKDTVKTWKEFEKVKEAGLSKSIGVSNFTIPDLEKLAKSGLTVPAVNQIRLHPYNYTQHKSLLEYHAQHGIITEAYGSLSPITTYPNGPVDAPLKKAASRLGITPTQVVFAWVKAKGAVIVTTSSSRQHLEEYLAVGDLSPLTQEEIQAIDEAGANGPPTRVSILDKCWFACRQWLWVVEFLFLLALGVNLMRIAGNNVFYSTASFEE</sequence>
<dbReference type="SUPFAM" id="SSF51430">
    <property type="entry name" value="NAD(P)-linked oxidoreductase"/>
    <property type="match status" value="1"/>
</dbReference>
<evidence type="ECO:0000256" key="3">
    <source>
        <dbReference type="ARBA" id="ARBA00023002"/>
    </source>
</evidence>
<dbReference type="PRINTS" id="PR00069">
    <property type="entry name" value="ALDKETRDTASE"/>
</dbReference>
<dbReference type="InParanoid" id="B0CWT8"/>
<name>B0CWT8_LACBS</name>
<dbReference type="GO" id="GO:0016652">
    <property type="term" value="F:oxidoreductase activity, acting on NAD(P)H as acceptor"/>
    <property type="evidence" value="ECO:0007669"/>
    <property type="project" value="InterPro"/>
</dbReference>
<comment type="similarity">
    <text evidence="1">Belongs to the aldo/keto reductase family.</text>
</comment>
<gene>
    <name evidence="8" type="ORF">LACBIDRAFT_308626</name>
</gene>
<evidence type="ECO:0000256" key="1">
    <source>
        <dbReference type="ARBA" id="ARBA00007905"/>
    </source>
</evidence>
<reference evidence="8 9" key="1">
    <citation type="journal article" date="2008" name="Nature">
        <title>The genome of Laccaria bicolor provides insights into mycorrhizal symbiosis.</title>
        <authorList>
            <person name="Martin F."/>
            <person name="Aerts A."/>
            <person name="Ahren D."/>
            <person name="Brun A."/>
            <person name="Danchin E.G.J."/>
            <person name="Duchaussoy F."/>
            <person name="Gibon J."/>
            <person name="Kohler A."/>
            <person name="Lindquist E."/>
            <person name="Pereda V."/>
            <person name="Salamov A."/>
            <person name="Shapiro H.J."/>
            <person name="Wuyts J."/>
            <person name="Blaudez D."/>
            <person name="Buee M."/>
            <person name="Brokstein P."/>
            <person name="Canbaeck B."/>
            <person name="Cohen D."/>
            <person name="Courty P.E."/>
            <person name="Coutinho P.M."/>
            <person name="Delaruelle C."/>
            <person name="Detter J.C."/>
            <person name="Deveau A."/>
            <person name="DiFazio S."/>
            <person name="Duplessis S."/>
            <person name="Fraissinet-Tachet L."/>
            <person name="Lucic E."/>
            <person name="Frey-Klett P."/>
            <person name="Fourrey C."/>
            <person name="Feussner I."/>
            <person name="Gay G."/>
            <person name="Grimwood J."/>
            <person name="Hoegger P.J."/>
            <person name="Jain P."/>
            <person name="Kilaru S."/>
            <person name="Labbe J."/>
            <person name="Lin Y.C."/>
            <person name="Legue V."/>
            <person name="Le Tacon F."/>
            <person name="Marmeisse R."/>
            <person name="Melayah D."/>
            <person name="Montanini B."/>
            <person name="Muratet M."/>
            <person name="Nehls U."/>
            <person name="Niculita-Hirzel H."/>
            <person name="Oudot-Le Secq M.P."/>
            <person name="Peter M."/>
            <person name="Quesneville H."/>
            <person name="Rajashekar B."/>
            <person name="Reich M."/>
            <person name="Rouhier N."/>
            <person name="Schmutz J."/>
            <person name="Yin T."/>
            <person name="Chalot M."/>
            <person name="Henrissat B."/>
            <person name="Kuees U."/>
            <person name="Lucas S."/>
            <person name="Van de Peer Y."/>
            <person name="Podila G.K."/>
            <person name="Polle A."/>
            <person name="Pukkila P.J."/>
            <person name="Richardson P.M."/>
            <person name="Rouze P."/>
            <person name="Sanders I.R."/>
            <person name="Stajich J.E."/>
            <person name="Tunlid A."/>
            <person name="Tuskan G."/>
            <person name="Grigoriev I.V."/>
        </authorList>
    </citation>
    <scope>NUCLEOTIDE SEQUENCE [LARGE SCALE GENOMIC DNA]</scope>
    <source>
        <strain evidence="9">S238N-H82 / ATCC MYA-4686</strain>
    </source>
</reference>
<keyword evidence="2" id="KW-0521">NADP</keyword>
<evidence type="ECO:0000256" key="6">
    <source>
        <dbReference type="PIRSR" id="PIRSR000097-3"/>
    </source>
</evidence>
<dbReference type="InterPro" id="IPR020471">
    <property type="entry name" value="AKR"/>
</dbReference>
<dbReference type="Gene3D" id="3.20.20.100">
    <property type="entry name" value="NADP-dependent oxidoreductase domain"/>
    <property type="match status" value="1"/>
</dbReference>
<accession>B0CWT8</accession>
<dbReference type="STRING" id="486041.B0CWT8"/>
<dbReference type="Pfam" id="PF00248">
    <property type="entry name" value="Aldo_ket_red"/>
    <property type="match status" value="1"/>
</dbReference>
<evidence type="ECO:0000256" key="4">
    <source>
        <dbReference type="PIRSR" id="PIRSR000097-1"/>
    </source>
</evidence>
<evidence type="ECO:0000313" key="9">
    <source>
        <dbReference type="Proteomes" id="UP000001194"/>
    </source>
</evidence>
<keyword evidence="3" id="KW-0560">Oxidoreductase</keyword>
<dbReference type="PIRSF" id="PIRSF000097">
    <property type="entry name" value="AKR"/>
    <property type="match status" value="1"/>
</dbReference>
<evidence type="ECO:0000259" key="7">
    <source>
        <dbReference type="Pfam" id="PF00248"/>
    </source>
</evidence>
<evidence type="ECO:0000256" key="2">
    <source>
        <dbReference type="ARBA" id="ARBA00022857"/>
    </source>
</evidence>
<proteinExistence type="inferred from homology"/>
<dbReference type="GO" id="GO:0016616">
    <property type="term" value="F:oxidoreductase activity, acting on the CH-OH group of donors, NAD or NADP as acceptor"/>
    <property type="evidence" value="ECO:0007669"/>
    <property type="project" value="UniProtKB-ARBA"/>
</dbReference>
<dbReference type="RefSeq" id="XP_001876062.1">
    <property type="nucleotide sequence ID" value="XM_001876027.1"/>
</dbReference>
<dbReference type="InterPro" id="IPR044494">
    <property type="entry name" value="AKR3C2/3"/>
</dbReference>
<dbReference type="KEGG" id="lbc:LACBIDRAFT_308626"/>
<organism evidence="9">
    <name type="scientific">Laccaria bicolor (strain S238N-H82 / ATCC MYA-4686)</name>
    <name type="common">Bicoloured deceiver</name>
    <name type="synonym">Laccaria laccata var. bicolor</name>
    <dbReference type="NCBI Taxonomy" id="486041"/>
    <lineage>
        <taxon>Eukaryota</taxon>
        <taxon>Fungi</taxon>
        <taxon>Dikarya</taxon>
        <taxon>Basidiomycota</taxon>
        <taxon>Agaricomycotina</taxon>
        <taxon>Agaricomycetes</taxon>
        <taxon>Agaricomycetidae</taxon>
        <taxon>Agaricales</taxon>
        <taxon>Agaricineae</taxon>
        <taxon>Hydnangiaceae</taxon>
        <taxon>Laccaria</taxon>
    </lineage>
</organism>
<keyword evidence="9" id="KW-1185">Reference proteome</keyword>
<dbReference type="GeneID" id="6071777"/>
<dbReference type="PANTHER" id="PTHR43827:SF3">
    <property type="entry name" value="NADP-DEPENDENT OXIDOREDUCTASE DOMAIN-CONTAINING PROTEIN"/>
    <property type="match status" value="1"/>
</dbReference>
<feature type="site" description="Lowers pKa of active site Tyr" evidence="6">
    <location>
        <position position="76"/>
    </location>
</feature>
<dbReference type="HOGENOM" id="CLU_023205_0_3_1"/>
<dbReference type="InterPro" id="IPR023210">
    <property type="entry name" value="NADP_OxRdtase_dom"/>
</dbReference>
<dbReference type="InterPro" id="IPR036812">
    <property type="entry name" value="NAD(P)_OxRdtase_dom_sf"/>
</dbReference>
<evidence type="ECO:0000313" key="8">
    <source>
        <dbReference type="EMBL" id="EDR13564.1"/>
    </source>
</evidence>
<dbReference type="CDD" id="cd19120">
    <property type="entry name" value="AKR_AKR3C2-3"/>
    <property type="match status" value="1"/>
</dbReference>
<dbReference type="OrthoDB" id="416253at2759"/>
<feature type="domain" description="NADP-dependent oxidoreductase" evidence="7">
    <location>
        <begin position="17"/>
        <end position="261"/>
    </location>
</feature>
<dbReference type="PANTHER" id="PTHR43827">
    <property type="entry name" value="2,5-DIKETO-D-GLUCONIC ACID REDUCTASE"/>
    <property type="match status" value="1"/>
</dbReference>
<dbReference type="Proteomes" id="UP000001194">
    <property type="component" value="Unassembled WGS sequence"/>
</dbReference>
<feature type="binding site" evidence="5">
    <location>
        <position position="104"/>
    </location>
    <ligand>
        <name>substrate</name>
    </ligand>
</feature>
<feature type="active site" description="Proton donor" evidence="4">
    <location>
        <position position="51"/>
    </location>
</feature>
<dbReference type="FunFam" id="3.20.20.100:FF:000002">
    <property type="entry name" value="2,5-diketo-D-gluconic acid reductase A"/>
    <property type="match status" value="1"/>
</dbReference>
<protein>
    <submittedName>
        <fullName evidence="8">Predicted protein</fullName>
    </submittedName>
</protein>
<dbReference type="PROSITE" id="PS00062">
    <property type="entry name" value="ALDOKETO_REDUCTASE_2"/>
    <property type="match status" value="1"/>
</dbReference>
<dbReference type="InterPro" id="IPR018170">
    <property type="entry name" value="Aldo/ket_reductase_CS"/>
</dbReference>